<evidence type="ECO:0000313" key="3">
    <source>
        <dbReference type="Proteomes" id="UP000076738"/>
    </source>
</evidence>
<proteinExistence type="predicted"/>
<organism evidence="2 3">
    <name type="scientific">Calocera viscosa (strain TUFC12733)</name>
    <dbReference type="NCBI Taxonomy" id="1330018"/>
    <lineage>
        <taxon>Eukaryota</taxon>
        <taxon>Fungi</taxon>
        <taxon>Dikarya</taxon>
        <taxon>Basidiomycota</taxon>
        <taxon>Agaricomycotina</taxon>
        <taxon>Dacrymycetes</taxon>
        <taxon>Dacrymycetales</taxon>
        <taxon>Dacrymycetaceae</taxon>
        <taxon>Calocera</taxon>
    </lineage>
</organism>
<reference evidence="2 3" key="1">
    <citation type="journal article" date="2016" name="Mol. Biol. Evol.">
        <title>Comparative Genomics of Early-Diverging Mushroom-Forming Fungi Provides Insights into the Origins of Lignocellulose Decay Capabilities.</title>
        <authorList>
            <person name="Nagy L.G."/>
            <person name="Riley R."/>
            <person name="Tritt A."/>
            <person name="Adam C."/>
            <person name="Daum C."/>
            <person name="Floudas D."/>
            <person name="Sun H."/>
            <person name="Yadav J.S."/>
            <person name="Pangilinan J."/>
            <person name="Larsson K.H."/>
            <person name="Matsuura K."/>
            <person name="Barry K."/>
            <person name="Labutti K."/>
            <person name="Kuo R."/>
            <person name="Ohm R.A."/>
            <person name="Bhattacharya S.S."/>
            <person name="Shirouzu T."/>
            <person name="Yoshinaga Y."/>
            <person name="Martin F.M."/>
            <person name="Grigoriev I.V."/>
            <person name="Hibbett D.S."/>
        </authorList>
    </citation>
    <scope>NUCLEOTIDE SEQUENCE [LARGE SCALE GENOMIC DNA]</scope>
    <source>
        <strain evidence="2 3">TUFC12733</strain>
    </source>
</reference>
<protein>
    <recommendedName>
        <fullName evidence="4">Secreted protein</fullName>
    </recommendedName>
</protein>
<evidence type="ECO:0000313" key="2">
    <source>
        <dbReference type="EMBL" id="KZO94926.1"/>
    </source>
</evidence>
<sequence length="75" mass="8446">MDHALLRFLIPTALLRCTFRQTASHPERSGCRWTAAVSRVAGYDHRAVEDARSMSRNNFLLWCRAGPSVLTDVEG</sequence>
<feature type="chain" id="PRO_5007889485" description="Secreted protein" evidence="1">
    <location>
        <begin position="25"/>
        <end position="75"/>
    </location>
</feature>
<gene>
    <name evidence="2" type="ORF">CALVIDRAFT_194037</name>
</gene>
<feature type="signal peptide" evidence="1">
    <location>
        <begin position="1"/>
        <end position="24"/>
    </location>
</feature>
<name>A0A167KRH2_CALVF</name>
<keyword evidence="1" id="KW-0732">Signal</keyword>
<accession>A0A167KRH2</accession>
<dbReference type="AlphaFoldDB" id="A0A167KRH2"/>
<dbReference type="Proteomes" id="UP000076738">
    <property type="component" value="Unassembled WGS sequence"/>
</dbReference>
<evidence type="ECO:0008006" key="4">
    <source>
        <dbReference type="Google" id="ProtNLM"/>
    </source>
</evidence>
<evidence type="ECO:0000256" key="1">
    <source>
        <dbReference type="SAM" id="SignalP"/>
    </source>
</evidence>
<keyword evidence="3" id="KW-1185">Reference proteome</keyword>
<dbReference type="EMBL" id="KV417292">
    <property type="protein sequence ID" value="KZO94926.1"/>
    <property type="molecule type" value="Genomic_DNA"/>
</dbReference>